<name>A0ABP8CFT4_9FLAO</name>
<gene>
    <name evidence="2" type="ORF">GCM10022291_30530</name>
</gene>
<evidence type="ECO:0000313" key="2">
    <source>
        <dbReference type="EMBL" id="GAA4238766.1"/>
    </source>
</evidence>
<dbReference type="CDD" id="cd12108">
    <property type="entry name" value="Hr-like"/>
    <property type="match status" value="1"/>
</dbReference>
<evidence type="ECO:0000259" key="1">
    <source>
        <dbReference type="Pfam" id="PF01814"/>
    </source>
</evidence>
<sequence>MNIFEALRKDHDIQRQLLDVLVNTSGDTNTRSKAFEALKHELKIHEDGEERHFYNPLIKKDKTQDHARHGIAEHHEIDEIVEKLEVTERDSSAWLKYAKKLKDKVEHHLNDEEHTIFQLAGKVLTDNQKSNLASQYTNFIEISR</sequence>
<dbReference type="PANTHER" id="PTHR35585:SF1">
    <property type="entry name" value="HHE DOMAIN PROTEIN (AFU_ORTHOLOGUE AFUA_4G00730)"/>
    <property type="match status" value="1"/>
</dbReference>
<dbReference type="Proteomes" id="UP001501496">
    <property type="component" value="Unassembled WGS sequence"/>
</dbReference>
<evidence type="ECO:0000313" key="3">
    <source>
        <dbReference type="Proteomes" id="UP001501496"/>
    </source>
</evidence>
<reference evidence="3" key="1">
    <citation type="journal article" date="2019" name="Int. J. Syst. Evol. Microbiol.">
        <title>The Global Catalogue of Microorganisms (GCM) 10K type strain sequencing project: providing services to taxonomists for standard genome sequencing and annotation.</title>
        <authorList>
            <consortium name="The Broad Institute Genomics Platform"/>
            <consortium name="The Broad Institute Genome Sequencing Center for Infectious Disease"/>
            <person name="Wu L."/>
            <person name="Ma J."/>
        </authorList>
    </citation>
    <scope>NUCLEOTIDE SEQUENCE [LARGE SCALE GENOMIC DNA]</scope>
    <source>
        <strain evidence="3">JCM 17630</strain>
    </source>
</reference>
<dbReference type="Gene3D" id="1.20.120.520">
    <property type="entry name" value="nmb1532 protein domain like"/>
    <property type="match status" value="1"/>
</dbReference>
<dbReference type="InterPro" id="IPR012312">
    <property type="entry name" value="Hemerythrin-like"/>
</dbReference>
<dbReference type="RefSeq" id="WP_344789193.1">
    <property type="nucleotide sequence ID" value="NZ_BAABCA010000006.1"/>
</dbReference>
<feature type="domain" description="Hemerythrin-like" evidence="1">
    <location>
        <begin position="3"/>
        <end position="120"/>
    </location>
</feature>
<dbReference type="EMBL" id="BAABCA010000006">
    <property type="protein sequence ID" value="GAA4238766.1"/>
    <property type="molecule type" value="Genomic_DNA"/>
</dbReference>
<protein>
    <submittedName>
        <fullName evidence="2">Hemerythrin domain-containing protein</fullName>
    </submittedName>
</protein>
<keyword evidence="3" id="KW-1185">Reference proteome</keyword>
<proteinExistence type="predicted"/>
<accession>A0ABP8CFT4</accession>
<dbReference type="PANTHER" id="PTHR35585">
    <property type="entry name" value="HHE DOMAIN PROTEIN (AFU_ORTHOLOGUE AFUA_4G00730)"/>
    <property type="match status" value="1"/>
</dbReference>
<organism evidence="2 3">
    <name type="scientific">Postechiella marina</name>
    <dbReference type="NCBI Taxonomy" id="943941"/>
    <lineage>
        <taxon>Bacteria</taxon>
        <taxon>Pseudomonadati</taxon>
        <taxon>Bacteroidota</taxon>
        <taxon>Flavobacteriia</taxon>
        <taxon>Flavobacteriales</taxon>
        <taxon>Flavobacteriaceae</taxon>
        <taxon>Postechiella</taxon>
    </lineage>
</organism>
<comment type="caution">
    <text evidence="2">The sequence shown here is derived from an EMBL/GenBank/DDBJ whole genome shotgun (WGS) entry which is preliminary data.</text>
</comment>
<dbReference type="Pfam" id="PF01814">
    <property type="entry name" value="Hemerythrin"/>
    <property type="match status" value="1"/>
</dbReference>